<keyword evidence="13" id="KW-1185">Reference proteome</keyword>
<dbReference type="EMBL" id="BSFL01000003">
    <property type="protein sequence ID" value="GLK81286.1"/>
    <property type="molecule type" value="Genomic_DNA"/>
</dbReference>
<dbReference type="InterPro" id="IPR011611">
    <property type="entry name" value="PfkB_dom"/>
</dbReference>
<keyword evidence="9" id="KW-0963">Cytoplasm</keyword>
<feature type="domain" description="Carbohydrate kinase PfkB" evidence="11">
    <location>
        <begin position="4"/>
        <end position="297"/>
    </location>
</feature>
<evidence type="ECO:0000256" key="4">
    <source>
        <dbReference type="ARBA" id="ARBA00022777"/>
    </source>
</evidence>
<evidence type="ECO:0000256" key="7">
    <source>
        <dbReference type="ARBA" id="ARBA00022958"/>
    </source>
</evidence>
<sequence>MTRARVAVLGIFAADLTFRAARLPKLGETLLADGFSLGSGGKGSNQAIAAAKAGAYATLITRIGDDAFGQMARDEWAGAGVDATHVIVSPDEPTGAAFIFVDARDGQNAIVVNGGAAAALSAADVTAARGAIERAAVVVAQLEQPLAAATAAFELARAAGVATLLNPAPAAPLDDAVFRLCDVVTPNESEAELLTGITVDGEDAARRAADRLLARGAGAVLLTLGEKGALLHRPGQSLLVPAFDAGPVVETTGAGDAFTGAFAVALAEGRDLAEAARFGCAAAGVSVTRPGAGRSMPLRAEIDALLSA</sequence>
<dbReference type="GO" id="GO:0019303">
    <property type="term" value="P:D-ribose catabolic process"/>
    <property type="evidence" value="ECO:0007669"/>
    <property type="project" value="UniProtKB-UniRule"/>
</dbReference>
<feature type="binding site" evidence="9">
    <location>
        <position position="256"/>
    </location>
    <ligand>
        <name>substrate</name>
    </ligand>
</feature>
<comment type="function">
    <text evidence="9">Catalyzes the phosphorylation of ribose at O-5 in a reaction requiring ATP and magnesium. The resulting D-ribose-5-phosphate can then be used either for sythesis of nucleotides, histidine, and tryptophan, or as a component of the pentose phosphate pathway.</text>
</comment>
<feature type="binding site" evidence="9">
    <location>
        <begin position="41"/>
        <end position="45"/>
    </location>
    <ligand>
        <name>substrate</name>
    </ligand>
</feature>
<keyword evidence="8 9" id="KW-0119">Carbohydrate metabolism</keyword>
<keyword evidence="5 9" id="KW-0067">ATP-binding</keyword>
<comment type="subcellular location">
    <subcellularLocation>
        <location evidence="9">Cytoplasm</location>
    </subcellularLocation>
</comment>
<evidence type="ECO:0000256" key="10">
    <source>
        <dbReference type="NCBIfam" id="TIGR02152"/>
    </source>
</evidence>
<feature type="binding site" evidence="9">
    <location>
        <position position="252"/>
    </location>
    <ligand>
        <name>K(+)</name>
        <dbReference type="ChEBI" id="CHEBI:29103"/>
    </ligand>
</feature>
<dbReference type="Gene3D" id="3.40.1190.20">
    <property type="match status" value="1"/>
</dbReference>
<dbReference type="Proteomes" id="UP001143309">
    <property type="component" value="Unassembled WGS sequence"/>
</dbReference>
<dbReference type="RefSeq" id="WP_271201748.1">
    <property type="nucleotide sequence ID" value="NZ_BSFL01000003.1"/>
</dbReference>
<dbReference type="InterPro" id="IPR002139">
    <property type="entry name" value="Ribo/fructo_kinase"/>
</dbReference>
<name>A0A9W6JPA0_9HYPH</name>
<reference evidence="12" key="2">
    <citation type="submission" date="2023-01" db="EMBL/GenBank/DDBJ databases">
        <authorList>
            <person name="Sun Q."/>
            <person name="Evtushenko L."/>
        </authorList>
    </citation>
    <scope>NUCLEOTIDE SEQUENCE</scope>
    <source>
        <strain evidence="12">VKM B-2748</strain>
    </source>
</reference>
<keyword evidence="2 9" id="KW-0479">Metal-binding</keyword>
<dbReference type="InterPro" id="IPR029056">
    <property type="entry name" value="Ribokinase-like"/>
</dbReference>
<dbReference type="Pfam" id="PF00294">
    <property type="entry name" value="PfkB"/>
    <property type="match status" value="1"/>
</dbReference>
<evidence type="ECO:0000256" key="5">
    <source>
        <dbReference type="ARBA" id="ARBA00022840"/>
    </source>
</evidence>
<comment type="subunit">
    <text evidence="9">Homodimer.</text>
</comment>
<evidence type="ECO:0000256" key="1">
    <source>
        <dbReference type="ARBA" id="ARBA00022679"/>
    </source>
</evidence>
<feature type="binding site" evidence="9">
    <location>
        <position position="289"/>
    </location>
    <ligand>
        <name>K(+)</name>
        <dbReference type="ChEBI" id="CHEBI:29103"/>
    </ligand>
</feature>
<proteinExistence type="inferred from homology"/>
<feature type="active site" description="Proton acceptor" evidence="9">
    <location>
        <position position="256"/>
    </location>
</feature>
<comment type="caution">
    <text evidence="12">The sequence shown here is derived from an EMBL/GenBank/DDBJ whole genome shotgun (WGS) entry which is preliminary data.</text>
</comment>
<dbReference type="PANTHER" id="PTHR10584:SF166">
    <property type="entry name" value="RIBOKINASE"/>
    <property type="match status" value="1"/>
</dbReference>
<feature type="binding site" evidence="9">
    <location>
        <position position="143"/>
    </location>
    <ligand>
        <name>substrate</name>
    </ligand>
</feature>
<comment type="similarity">
    <text evidence="9">Belongs to the carbohydrate kinase PfkB family. Ribokinase subfamily.</text>
</comment>
<comment type="catalytic activity">
    <reaction evidence="9">
        <text>D-ribose + ATP = D-ribose 5-phosphate + ADP + H(+)</text>
        <dbReference type="Rhea" id="RHEA:13697"/>
        <dbReference type="ChEBI" id="CHEBI:15378"/>
        <dbReference type="ChEBI" id="CHEBI:30616"/>
        <dbReference type="ChEBI" id="CHEBI:47013"/>
        <dbReference type="ChEBI" id="CHEBI:78346"/>
        <dbReference type="ChEBI" id="CHEBI:456216"/>
        <dbReference type="EC" id="2.7.1.15"/>
    </reaction>
</comment>
<dbReference type="InterPro" id="IPR011877">
    <property type="entry name" value="Ribokinase"/>
</dbReference>
<dbReference type="HAMAP" id="MF_01987">
    <property type="entry name" value="Ribokinase"/>
    <property type="match status" value="1"/>
</dbReference>
<feature type="binding site" evidence="9">
    <location>
        <begin position="13"/>
        <end position="15"/>
    </location>
    <ligand>
        <name>substrate</name>
    </ligand>
</feature>
<feature type="binding site" evidence="9">
    <location>
        <begin position="255"/>
        <end position="256"/>
    </location>
    <ligand>
        <name>ATP</name>
        <dbReference type="ChEBI" id="CHEBI:30616"/>
    </ligand>
</feature>
<evidence type="ECO:0000259" key="11">
    <source>
        <dbReference type="Pfam" id="PF00294"/>
    </source>
</evidence>
<dbReference type="NCBIfam" id="TIGR02152">
    <property type="entry name" value="D_ribokin_bact"/>
    <property type="match status" value="1"/>
</dbReference>
<feature type="binding site" evidence="9">
    <location>
        <position position="286"/>
    </location>
    <ligand>
        <name>K(+)</name>
        <dbReference type="ChEBI" id="CHEBI:29103"/>
    </ligand>
</feature>
<dbReference type="AlphaFoldDB" id="A0A9W6JPA0"/>
<dbReference type="PANTHER" id="PTHR10584">
    <property type="entry name" value="SUGAR KINASE"/>
    <property type="match status" value="1"/>
</dbReference>
<accession>A0A9W6JPA0</accession>
<evidence type="ECO:0000256" key="9">
    <source>
        <dbReference type="HAMAP-Rule" id="MF_01987"/>
    </source>
</evidence>
<gene>
    <name evidence="12" type="primary">rbsK_2</name>
    <name evidence="9" type="synonym">rbsK</name>
    <name evidence="12" type="ORF">GCM10008174_30270</name>
</gene>
<organism evidence="12 13">
    <name type="scientific">Methylopila turkensis</name>
    <dbReference type="NCBI Taxonomy" id="1437816"/>
    <lineage>
        <taxon>Bacteria</taxon>
        <taxon>Pseudomonadati</taxon>
        <taxon>Pseudomonadota</taxon>
        <taxon>Alphaproteobacteria</taxon>
        <taxon>Hyphomicrobiales</taxon>
        <taxon>Methylopilaceae</taxon>
        <taxon>Methylopila</taxon>
    </lineage>
</organism>
<feature type="binding site" evidence="9">
    <location>
        <position position="187"/>
    </location>
    <ligand>
        <name>ATP</name>
        <dbReference type="ChEBI" id="CHEBI:30616"/>
    </ligand>
</feature>
<keyword evidence="6 9" id="KW-0460">Magnesium</keyword>
<dbReference type="GO" id="GO:0004747">
    <property type="term" value="F:ribokinase activity"/>
    <property type="evidence" value="ECO:0007669"/>
    <property type="project" value="UniProtKB-UniRule"/>
</dbReference>
<reference evidence="12" key="1">
    <citation type="journal article" date="2014" name="Int. J. Syst. Evol. Microbiol.">
        <title>Complete genome sequence of Corynebacterium casei LMG S-19264T (=DSM 44701T), isolated from a smear-ripened cheese.</title>
        <authorList>
            <consortium name="US DOE Joint Genome Institute (JGI-PGF)"/>
            <person name="Walter F."/>
            <person name="Albersmeier A."/>
            <person name="Kalinowski J."/>
            <person name="Ruckert C."/>
        </authorList>
    </citation>
    <scope>NUCLEOTIDE SEQUENCE</scope>
    <source>
        <strain evidence="12">VKM B-2748</strain>
    </source>
</reference>
<comment type="caution">
    <text evidence="9">Lacks conserved residue(s) required for the propagation of feature annotation.</text>
</comment>
<comment type="pathway">
    <text evidence="9">Carbohydrate metabolism; D-ribose degradation; D-ribose 5-phosphate from beta-D-ribopyranose: step 2/2.</text>
</comment>
<dbReference type="PRINTS" id="PR00990">
    <property type="entry name" value="RIBOKINASE"/>
</dbReference>
<comment type="activity regulation">
    <text evidence="9">Activated by a monovalent cation that binds near, but not in, the active site. The most likely occupant of the site in vivo is potassium. Ion binding induces a conformational change that may alter substrate affinity.</text>
</comment>
<feature type="binding site" evidence="9">
    <location>
        <position position="291"/>
    </location>
    <ligand>
        <name>K(+)</name>
        <dbReference type="ChEBI" id="CHEBI:29103"/>
    </ligand>
</feature>
<keyword evidence="1 9" id="KW-0808">Transferase</keyword>
<dbReference type="SUPFAM" id="SSF53613">
    <property type="entry name" value="Ribokinase-like"/>
    <property type="match status" value="1"/>
</dbReference>
<evidence type="ECO:0000256" key="2">
    <source>
        <dbReference type="ARBA" id="ARBA00022723"/>
    </source>
</evidence>
<comment type="cofactor">
    <cofactor evidence="9">
        <name>Mg(2+)</name>
        <dbReference type="ChEBI" id="CHEBI:18420"/>
    </cofactor>
    <text evidence="9">Requires a divalent cation, most likely magnesium in vivo, as an electrophilic catalyst to aid phosphoryl group transfer. It is the chelate of the metal and the nucleotide that is the actual substrate.</text>
</comment>
<evidence type="ECO:0000313" key="13">
    <source>
        <dbReference type="Proteomes" id="UP001143309"/>
    </source>
</evidence>
<evidence type="ECO:0000256" key="8">
    <source>
        <dbReference type="ARBA" id="ARBA00023277"/>
    </source>
</evidence>
<evidence type="ECO:0000256" key="6">
    <source>
        <dbReference type="ARBA" id="ARBA00022842"/>
    </source>
</evidence>
<evidence type="ECO:0000256" key="3">
    <source>
        <dbReference type="ARBA" id="ARBA00022741"/>
    </source>
</evidence>
<keyword evidence="4 9" id="KW-0418">Kinase</keyword>
<dbReference type="GO" id="GO:0046872">
    <property type="term" value="F:metal ion binding"/>
    <property type="evidence" value="ECO:0007669"/>
    <property type="project" value="UniProtKB-KW"/>
</dbReference>
<keyword evidence="3 9" id="KW-0547">Nucleotide-binding</keyword>
<evidence type="ECO:0000313" key="12">
    <source>
        <dbReference type="EMBL" id="GLK81286.1"/>
    </source>
</evidence>
<keyword evidence="7 9" id="KW-0630">Potassium</keyword>
<dbReference type="EC" id="2.7.1.15" evidence="9 10"/>
<feature type="binding site" evidence="9">
    <location>
        <position position="295"/>
    </location>
    <ligand>
        <name>K(+)</name>
        <dbReference type="ChEBI" id="CHEBI:29103"/>
    </ligand>
</feature>
<dbReference type="CDD" id="cd01174">
    <property type="entry name" value="ribokinase"/>
    <property type="match status" value="1"/>
</dbReference>
<dbReference type="GO" id="GO:0005524">
    <property type="term" value="F:ATP binding"/>
    <property type="evidence" value="ECO:0007669"/>
    <property type="project" value="UniProtKB-UniRule"/>
</dbReference>
<protein>
    <recommendedName>
        <fullName evidence="9 10">Ribokinase</fullName>
        <shortName evidence="9">RK</shortName>
        <ecNumber evidence="9 10">2.7.1.15</ecNumber>
    </recommendedName>
</protein>
<dbReference type="GO" id="GO:0005829">
    <property type="term" value="C:cytosol"/>
    <property type="evidence" value="ECO:0007669"/>
    <property type="project" value="TreeGrafter"/>
</dbReference>
<feature type="binding site" evidence="9">
    <location>
        <begin position="223"/>
        <end position="228"/>
    </location>
    <ligand>
        <name>ATP</name>
        <dbReference type="ChEBI" id="CHEBI:30616"/>
    </ligand>
</feature>